<protein>
    <submittedName>
        <fullName evidence="4">4'-phosphopantetheinyl transferase</fullName>
    </submittedName>
</protein>
<evidence type="ECO:0000256" key="1">
    <source>
        <dbReference type="ARBA" id="ARBA00010990"/>
    </source>
</evidence>
<keyword evidence="5" id="KW-1185">Reference proteome</keyword>
<dbReference type="PANTHER" id="PTHR12215">
    <property type="entry name" value="PHOSPHOPANTETHEINE TRANSFERASE"/>
    <property type="match status" value="1"/>
</dbReference>
<dbReference type="SUPFAM" id="SSF56214">
    <property type="entry name" value="4'-phosphopantetheinyl transferase"/>
    <property type="match status" value="2"/>
</dbReference>
<evidence type="ECO:0000259" key="3">
    <source>
        <dbReference type="Pfam" id="PF01648"/>
    </source>
</evidence>
<name>A0ABM5MXE1_EMTOG</name>
<dbReference type="EMBL" id="CP002961">
    <property type="protein sequence ID" value="AFK01759.1"/>
    <property type="molecule type" value="Genomic_DNA"/>
</dbReference>
<evidence type="ECO:0000313" key="5">
    <source>
        <dbReference type="Proteomes" id="UP000002875"/>
    </source>
</evidence>
<dbReference type="Pfam" id="PF01648">
    <property type="entry name" value="ACPS"/>
    <property type="match status" value="1"/>
</dbReference>
<proteinExistence type="inferred from homology"/>
<gene>
    <name evidence="4" type="ordered locus">Emtol_0606</name>
</gene>
<dbReference type="InterPro" id="IPR037143">
    <property type="entry name" value="4-PPantetheinyl_Trfase_dom_sf"/>
</dbReference>
<reference evidence="4 5" key="1">
    <citation type="submission" date="2011-07" db="EMBL/GenBank/DDBJ databases">
        <title>The complete genome of chromosome of Emticicia oligotrophica DSM 17448.</title>
        <authorList>
            <consortium name="US DOE Joint Genome Institute (JGI-PGF)"/>
            <person name="Lucas S."/>
            <person name="Han J."/>
            <person name="Lapidus A."/>
            <person name="Bruce D."/>
            <person name="Goodwin L."/>
            <person name="Pitluck S."/>
            <person name="Peters L."/>
            <person name="Kyrpides N."/>
            <person name="Mavromatis K."/>
            <person name="Ivanova N."/>
            <person name="Ovchinnikova G."/>
            <person name="Teshima H."/>
            <person name="Detter J.C."/>
            <person name="Tapia R."/>
            <person name="Han C."/>
            <person name="Land M."/>
            <person name="Hauser L."/>
            <person name="Markowitz V."/>
            <person name="Cheng J.-F."/>
            <person name="Hugenholtz P."/>
            <person name="Woyke T."/>
            <person name="Wu D."/>
            <person name="Tindall B."/>
            <person name="Pomrenke H."/>
            <person name="Brambilla E."/>
            <person name="Klenk H.-P."/>
            <person name="Eisen J.A."/>
        </authorList>
    </citation>
    <scope>NUCLEOTIDE SEQUENCE [LARGE SCALE GENOMIC DNA]</scope>
    <source>
        <strain evidence="4 5">DSM 17448</strain>
    </source>
</reference>
<dbReference type="InterPro" id="IPR008278">
    <property type="entry name" value="4-PPantetheinyl_Trfase_dom"/>
</dbReference>
<sequence>MPVILEKKYENGISLAIWQITEQHDELQAMLPSEILTDAELASISHPQKQIEFFCSRLVIKYLANSLGINYLGIKKDEHGKPYLAGTDWQMSLTHTSNYVAAVMHPSRSLGIDMEKPTEKLSRIKHKFMSEAELASTENDFENLCIYWSAKEALYKLYGKRKVIFNENLHVSPFEKGVSCIQGRLLINEIDKNYDIYIERIDGYILVVAG</sequence>
<keyword evidence="2 4" id="KW-0808">Transferase</keyword>
<dbReference type="RefSeq" id="WP_015027462.1">
    <property type="nucleotide sequence ID" value="NC_018748.1"/>
</dbReference>
<accession>A0ABM5MXE1</accession>
<dbReference type="Proteomes" id="UP000002875">
    <property type="component" value="Chromosome"/>
</dbReference>
<feature type="domain" description="4'-phosphopantetheinyl transferase" evidence="3">
    <location>
        <begin position="109"/>
        <end position="182"/>
    </location>
</feature>
<dbReference type="Gene3D" id="3.90.470.20">
    <property type="entry name" value="4'-phosphopantetheinyl transferase domain"/>
    <property type="match status" value="1"/>
</dbReference>
<organism evidence="4 5">
    <name type="scientific">Emticicia oligotrophica (strain DSM 17448 / CIP 109782 / MTCC 6937 / GPTSA100-15)</name>
    <dbReference type="NCBI Taxonomy" id="929562"/>
    <lineage>
        <taxon>Bacteria</taxon>
        <taxon>Pseudomonadati</taxon>
        <taxon>Bacteroidota</taxon>
        <taxon>Cytophagia</taxon>
        <taxon>Cytophagales</taxon>
        <taxon>Leadbetterellaceae</taxon>
        <taxon>Emticicia</taxon>
    </lineage>
</organism>
<dbReference type="PANTHER" id="PTHR12215:SF10">
    <property type="entry name" value="L-AMINOADIPATE-SEMIALDEHYDE DEHYDROGENASE-PHOSPHOPANTETHEINYL TRANSFERASE"/>
    <property type="match status" value="1"/>
</dbReference>
<evidence type="ECO:0000256" key="2">
    <source>
        <dbReference type="ARBA" id="ARBA00022679"/>
    </source>
</evidence>
<dbReference type="GO" id="GO:0016740">
    <property type="term" value="F:transferase activity"/>
    <property type="evidence" value="ECO:0007669"/>
    <property type="project" value="UniProtKB-KW"/>
</dbReference>
<comment type="similarity">
    <text evidence="1">Belongs to the P-Pant transferase superfamily. Gsp/Sfp/HetI/AcpT family.</text>
</comment>
<dbReference type="InterPro" id="IPR050559">
    <property type="entry name" value="P-Pant_transferase_sf"/>
</dbReference>
<evidence type="ECO:0000313" key="4">
    <source>
        <dbReference type="EMBL" id="AFK01759.1"/>
    </source>
</evidence>